<dbReference type="PANTHER" id="PTHR10458">
    <property type="entry name" value="PEPTIDE DEFORMYLASE"/>
    <property type="match status" value="1"/>
</dbReference>
<dbReference type="GO" id="GO:0046872">
    <property type="term" value="F:metal ion binding"/>
    <property type="evidence" value="ECO:0007669"/>
    <property type="project" value="UniProtKB-KW"/>
</dbReference>
<evidence type="ECO:0000256" key="1">
    <source>
        <dbReference type="ARBA" id="ARBA00010759"/>
    </source>
</evidence>
<feature type="binding site" evidence="2">
    <location>
        <position position="146"/>
    </location>
    <ligand>
        <name>Fe cation</name>
        <dbReference type="ChEBI" id="CHEBI:24875"/>
    </ligand>
</feature>
<dbReference type="SUPFAM" id="SSF56420">
    <property type="entry name" value="Peptide deformylase"/>
    <property type="match status" value="1"/>
</dbReference>
<keyword evidence="2" id="KW-0408">Iron</keyword>
<feature type="binding site" evidence="2">
    <location>
        <position position="100"/>
    </location>
    <ligand>
        <name>Fe cation</name>
        <dbReference type="ChEBI" id="CHEBI:24875"/>
    </ligand>
</feature>
<protein>
    <recommendedName>
        <fullName evidence="2">Peptide deformylase</fullName>
        <shortName evidence="2">PDF</shortName>
        <ecNumber evidence="2">3.5.1.88</ecNumber>
    </recommendedName>
    <alternativeName>
        <fullName evidence="2">Polypeptide deformylase</fullName>
    </alternativeName>
</protein>
<dbReference type="HAMAP" id="MF_00163">
    <property type="entry name" value="Pep_deformylase"/>
    <property type="match status" value="1"/>
</dbReference>
<keyword evidence="2" id="KW-0479">Metal-binding</keyword>
<feature type="binding site" evidence="2">
    <location>
        <position position="142"/>
    </location>
    <ligand>
        <name>Fe cation</name>
        <dbReference type="ChEBI" id="CHEBI:24875"/>
    </ligand>
</feature>
<accession>K6ZSD2</accession>
<dbReference type="eggNOG" id="COG0242">
    <property type="taxonomic scope" value="Bacteria"/>
</dbReference>
<dbReference type="EC" id="3.5.1.88" evidence="2"/>
<gene>
    <name evidence="2 3" type="primary">def</name>
    <name evidence="3" type="ORF">GMES_3947</name>
</gene>
<dbReference type="GO" id="GO:0006412">
    <property type="term" value="P:translation"/>
    <property type="evidence" value="ECO:0007669"/>
    <property type="project" value="UniProtKB-UniRule"/>
</dbReference>
<dbReference type="EMBL" id="BAEP01000075">
    <property type="protein sequence ID" value="GAC26220.1"/>
    <property type="molecule type" value="Genomic_DNA"/>
</dbReference>
<organism evidence="3 4">
    <name type="scientific">Paraglaciecola mesophila KMM 241</name>
    <dbReference type="NCBI Taxonomy" id="1128912"/>
    <lineage>
        <taxon>Bacteria</taxon>
        <taxon>Pseudomonadati</taxon>
        <taxon>Pseudomonadota</taxon>
        <taxon>Gammaproteobacteria</taxon>
        <taxon>Alteromonadales</taxon>
        <taxon>Alteromonadaceae</taxon>
        <taxon>Paraglaciecola</taxon>
    </lineage>
</organism>
<evidence type="ECO:0000313" key="3">
    <source>
        <dbReference type="EMBL" id="GAC26220.1"/>
    </source>
</evidence>
<comment type="caution">
    <text evidence="3">The sequence shown here is derived from an EMBL/GenBank/DDBJ whole genome shotgun (WGS) entry which is preliminary data.</text>
</comment>
<proteinExistence type="inferred from homology"/>
<reference evidence="3 4" key="1">
    <citation type="journal article" date="2017" name="Antonie Van Leeuwenhoek">
        <title>Rhizobium rhizosphaerae sp. nov., a novel species isolated from rice rhizosphere.</title>
        <authorList>
            <person name="Zhao J.J."/>
            <person name="Zhang J."/>
            <person name="Zhang R.J."/>
            <person name="Zhang C.W."/>
            <person name="Yin H.Q."/>
            <person name="Zhang X.X."/>
        </authorList>
    </citation>
    <scope>NUCLEOTIDE SEQUENCE [LARGE SCALE GENOMIC DNA]</scope>
    <source>
        <strain evidence="3 4">KMM 241</strain>
    </source>
</reference>
<dbReference type="NCBIfam" id="NF001159">
    <property type="entry name" value="PRK00150.1-3"/>
    <property type="match status" value="1"/>
</dbReference>
<dbReference type="PRINTS" id="PR01576">
    <property type="entry name" value="PDEFORMYLASE"/>
</dbReference>
<dbReference type="GO" id="GO:0042586">
    <property type="term" value="F:peptide deformylase activity"/>
    <property type="evidence" value="ECO:0007669"/>
    <property type="project" value="UniProtKB-UniRule"/>
</dbReference>
<feature type="active site" evidence="2">
    <location>
        <position position="143"/>
    </location>
</feature>
<dbReference type="Gene3D" id="3.90.45.10">
    <property type="entry name" value="Peptide deformylase"/>
    <property type="match status" value="1"/>
</dbReference>
<dbReference type="CDD" id="cd00487">
    <property type="entry name" value="Pep_deformylase"/>
    <property type="match status" value="1"/>
</dbReference>
<comment type="function">
    <text evidence="2">Removes the formyl group from the N-terminal Met of newly synthesized proteins. Requires at least a dipeptide for an efficient rate of reaction. N-terminal L-methionine is a prerequisite for activity but the enzyme has broad specificity at other positions.</text>
</comment>
<dbReference type="Pfam" id="PF01327">
    <property type="entry name" value="Pep_deformylase"/>
    <property type="match status" value="1"/>
</dbReference>
<comment type="cofactor">
    <cofactor evidence="2">
        <name>Fe(2+)</name>
        <dbReference type="ChEBI" id="CHEBI:29033"/>
    </cofactor>
    <text evidence="2">Binds 1 Fe(2+) ion.</text>
</comment>
<sequence>MMKIAQVGEVVLRTPAKSVSQTDIETAAFQEFVDALLGTMEEANGVGIAAPQVFDERAVMIIASRPGPRYPNAPDMEPLVLINPKVIQSSEDTVKDWEGCLSVPGLRGFIRRATWVEIEYLQRDGTPATQRLDGFVARIFLHEFDHLIGKTWLDHIELNTDIMAESVWRKEIAGIDEPKSEIKNDDNR</sequence>
<dbReference type="InterPro" id="IPR036821">
    <property type="entry name" value="Peptide_deformylase_sf"/>
</dbReference>
<keyword evidence="2 3" id="KW-0378">Hydrolase</keyword>
<evidence type="ECO:0000256" key="2">
    <source>
        <dbReference type="HAMAP-Rule" id="MF_00163"/>
    </source>
</evidence>
<dbReference type="InterPro" id="IPR023635">
    <property type="entry name" value="Peptide_deformylase"/>
</dbReference>
<dbReference type="AlphaFoldDB" id="K6ZSD2"/>
<name>K6ZSD2_9ALTE</name>
<dbReference type="OrthoDB" id="9804313at2"/>
<keyword evidence="2" id="KW-0648">Protein biosynthesis</keyword>
<dbReference type="NCBIfam" id="TIGR00079">
    <property type="entry name" value="pept_deformyl"/>
    <property type="match status" value="1"/>
</dbReference>
<dbReference type="PIRSF" id="PIRSF004749">
    <property type="entry name" value="Pep_def"/>
    <property type="match status" value="1"/>
</dbReference>
<dbReference type="PANTHER" id="PTHR10458:SF22">
    <property type="entry name" value="PEPTIDE DEFORMYLASE"/>
    <property type="match status" value="1"/>
</dbReference>
<comment type="similarity">
    <text evidence="1 2">Belongs to the polypeptide deformylase family.</text>
</comment>
<evidence type="ECO:0000313" key="4">
    <source>
        <dbReference type="Proteomes" id="UP000006263"/>
    </source>
</evidence>
<comment type="catalytic activity">
    <reaction evidence="2">
        <text>N-terminal N-formyl-L-methionyl-[peptide] + H2O = N-terminal L-methionyl-[peptide] + formate</text>
        <dbReference type="Rhea" id="RHEA:24420"/>
        <dbReference type="Rhea" id="RHEA-COMP:10639"/>
        <dbReference type="Rhea" id="RHEA-COMP:10640"/>
        <dbReference type="ChEBI" id="CHEBI:15377"/>
        <dbReference type="ChEBI" id="CHEBI:15740"/>
        <dbReference type="ChEBI" id="CHEBI:49298"/>
        <dbReference type="ChEBI" id="CHEBI:64731"/>
        <dbReference type="EC" id="3.5.1.88"/>
    </reaction>
</comment>
<dbReference type="Proteomes" id="UP000006263">
    <property type="component" value="Unassembled WGS sequence"/>
</dbReference>